<dbReference type="InterPro" id="IPR055259">
    <property type="entry name" value="YkvP/CgeB_Glyco_trans-like"/>
</dbReference>
<dbReference type="Proteomes" id="UP000266313">
    <property type="component" value="Chromosome"/>
</dbReference>
<reference evidence="3 4" key="1">
    <citation type="submission" date="2016-12" db="EMBL/GenBank/DDBJ databases">
        <title>Genome sequencing of Methylocaldum marinum.</title>
        <authorList>
            <person name="Takeuchi M."/>
            <person name="Kamagata Y."/>
            <person name="Hiraoka S."/>
            <person name="Oshima K."/>
            <person name="Hattori M."/>
            <person name="Iwasaki W."/>
        </authorList>
    </citation>
    <scope>NUCLEOTIDE SEQUENCE [LARGE SCALE GENOMIC DNA]</scope>
    <source>
        <strain evidence="3 4">S8</strain>
    </source>
</reference>
<evidence type="ECO:0000259" key="2">
    <source>
        <dbReference type="Pfam" id="PF13524"/>
    </source>
</evidence>
<organism evidence="3 4">
    <name type="scientific">Methylocaldum marinum</name>
    <dbReference type="NCBI Taxonomy" id="1432792"/>
    <lineage>
        <taxon>Bacteria</taxon>
        <taxon>Pseudomonadati</taxon>
        <taxon>Pseudomonadota</taxon>
        <taxon>Gammaproteobacteria</taxon>
        <taxon>Methylococcales</taxon>
        <taxon>Methylococcaceae</taxon>
        <taxon>Methylocaldum</taxon>
    </lineage>
</organism>
<dbReference type="KEGG" id="mmai:sS8_4808"/>
<dbReference type="OrthoDB" id="9813806at2"/>
<evidence type="ECO:0000256" key="1">
    <source>
        <dbReference type="SAM" id="MobiDB-lite"/>
    </source>
</evidence>
<dbReference type="AlphaFoldDB" id="A0A250L0G2"/>
<feature type="compositionally biased region" description="Polar residues" evidence="1">
    <location>
        <begin position="361"/>
        <end position="372"/>
    </location>
</feature>
<dbReference type="Pfam" id="PF13524">
    <property type="entry name" value="Glyco_trans_1_2"/>
    <property type="match status" value="1"/>
</dbReference>
<protein>
    <recommendedName>
        <fullName evidence="2">Spore protein YkvP/CgeB glycosyl transferase-like domain-containing protein</fullName>
    </recommendedName>
</protein>
<accession>A0A250L0G2</accession>
<dbReference type="SUPFAM" id="SSF53756">
    <property type="entry name" value="UDP-Glycosyltransferase/glycogen phosphorylase"/>
    <property type="match status" value="1"/>
</dbReference>
<feature type="domain" description="Spore protein YkvP/CgeB glycosyl transferase-like" evidence="2">
    <location>
        <begin position="208"/>
        <end position="351"/>
    </location>
</feature>
<feature type="region of interest" description="Disordered" evidence="1">
    <location>
        <begin position="361"/>
        <end position="394"/>
    </location>
</feature>
<evidence type="ECO:0000313" key="4">
    <source>
        <dbReference type="Proteomes" id="UP000266313"/>
    </source>
</evidence>
<gene>
    <name evidence="3" type="ORF">sS8_4808</name>
</gene>
<proteinExistence type="predicted"/>
<evidence type="ECO:0000313" key="3">
    <source>
        <dbReference type="EMBL" id="BBA36731.1"/>
    </source>
</evidence>
<sequence length="394" mass="43970">MKHRPQIAFFGSSLVSAYWNGAATYYRGLIRALSERGYRTSFYEPDAFERQQHRDIADPTWARVVVYPATESGVSQALESARQADILVKASGVGVFDDWLEREILNLRAPNRTVLFWDVDAPATLERVQRNPNDPFRVLIPRYDMILTYGGGTPVVEAYRTLGARDCVPVYNALDPAIHYPVSPAPRFAATLGFLGNRLPDRETRVHEFFFGPAARVPEARFLLGGNGWECGAPDFPNVRYLGHVYAHDHNAFNCSSRMVLNINRSSMARFGYSPATRIFEAAGAGACIVTDAWEGIEQFLEPEREILVAHSGDDVVRYLETISEERSRVIGAAAMRRVIAQHTYAHRAALVHRILNGSPASGSWSNTPSLRSKTEENAVPERYNASFNPYTGA</sequence>
<keyword evidence="4" id="KW-1185">Reference proteome</keyword>
<dbReference type="RefSeq" id="WP_119631854.1">
    <property type="nucleotide sequence ID" value="NZ_AP017928.1"/>
</dbReference>
<dbReference type="EMBL" id="AP017928">
    <property type="protein sequence ID" value="BBA36731.1"/>
    <property type="molecule type" value="Genomic_DNA"/>
</dbReference>
<name>A0A250L0G2_9GAMM</name>